<name>A0A6J4VNS6_9BACT</name>
<dbReference type="EMBL" id="CADCWF010000371">
    <property type="protein sequence ID" value="CAA9584666.1"/>
    <property type="molecule type" value="Genomic_DNA"/>
</dbReference>
<gene>
    <name evidence="5" type="primary">rpsU</name>
    <name evidence="6" type="ORF">AVDCRST_MAG59-5305</name>
</gene>
<evidence type="ECO:0000313" key="6">
    <source>
        <dbReference type="EMBL" id="CAA9584666.1"/>
    </source>
</evidence>
<reference evidence="6" key="1">
    <citation type="submission" date="2020-02" db="EMBL/GenBank/DDBJ databases">
        <authorList>
            <person name="Meier V. D."/>
        </authorList>
    </citation>
    <scope>NUCLEOTIDE SEQUENCE</scope>
    <source>
        <strain evidence="6">AVDCRST_MAG59</strain>
    </source>
</reference>
<dbReference type="GO" id="GO:1990904">
    <property type="term" value="C:ribonucleoprotein complex"/>
    <property type="evidence" value="ECO:0007669"/>
    <property type="project" value="UniProtKB-KW"/>
</dbReference>
<dbReference type="AlphaFoldDB" id="A0A6J4VNS6"/>
<dbReference type="InterPro" id="IPR001911">
    <property type="entry name" value="Ribosomal_bS21"/>
</dbReference>
<comment type="similarity">
    <text evidence="1 5">Belongs to the bacterial ribosomal protein bS21 family.</text>
</comment>
<keyword evidence="3 5" id="KW-0687">Ribonucleoprotein</keyword>
<evidence type="ECO:0000256" key="4">
    <source>
        <dbReference type="ARBA" id="ARBA00035135"/>
    </source>
</evidence>
<evidence type="ECO:0000256" key="2">
    <source>
        <dbReference type="ARBA" id="ARBA00022980"/>
    </source>
</evidence>
<evidence type="ECO:0000256" key="1">
    <source>
        <dbReference type="ARBA" id="ARBA00006640"/>
    </source>
</evidence>
<accession>A0A6J4VNS6</accession>
<keyword evidence="2 5" id="KW-0689">Ribosomal protein</keyword>
<dbReference type="GO" id="GO:0003735">
    <property type="term" value="F:structural constituent of ribosome"/>
    <property type="evidence" value="ECO:0007669"/>
    <property type="project" value="InterPro"/>
</dbReference>
<evidence type="ECO:0000256" key="3">
    <source>
        <dbReference type="ARBA" id="ARBA00023274"/>
    </source>
</evidence>
<dbReference type="NCBIfam" id="TIGR00030">
    <property type="entry name" value="S21p"/>
    <property type="match status" value="1"/>
</dbReference>
<proteinExistence type="inferred from homology"/>
<evidence type="ECO:0000256" key="5">
    <source>
        <dbReference type="HAMAP-Rule" id="MF_00358"/>
    </source>
</evidence>
<dbReference type="Pfam" id="PF01165">
    <property type="entry name" value="Ribosomal_S21"/>
    <property type="match status" value="1"/>
</dbReference>
<dbReference type="GO" id="GO:0006412">
    <property type="term" value="P:translation"/>
    <property type="evidence" value="ECO:0007669"/>
    <property type="project" value="UniProtKB-UniRule"/>
</dbReference>
<sequence length="61" mass="7480">MRVEIRDSEGFEQLLRRFNKGIERSGIIREHRRGLRFISVQEETRAKRRKAERRRRRNAAT</sequence>
<dbReference type="GO" id="GO:0005840">
    <property type="term" value="C:ribosome"/>
    <property type="evidence" value="ECO:0007669"/>
    <property type="project" value="UniProtKB-KW"/>
</dbReference>
<dbReference type="HAMAP" id="MF_00358">
    <property type="entry name" value="Ribosomal_bS21"/>
    <property type="match status" value="1"/>
</dbReference>
<protein>
    <recommendedName>
        <fullName evidence="4 5">Small ribosomal subunit protein bS21</fullName>
    </recommendedName>
</protein>
<organism evidence="6">
    <name type="scientific">uncultured Thermomicrobiales bacterium</name>
    <dbReference type="NCBI Taxonomy" id="1645740"/>
    <lineage>
        <taxon>Bacteria</taxon>
        <taxon>Pseudomonadati</taxon>
        <taxon>Thermomicrobiota</taxon>
        <taxon>Thermomicrobia</taxon>
        <taxon>Thermomicrobiales</taxon>
        <taxon>environmental samples</taxon>
    </lineage>
</organism>